<dbReference type="Pfam" id="PF01381">
    <property type="entry name" value="HTH_3"/>
    <property type="match status" value="1"/>
</dbReference>
<dbReference type="InterPro" id="IPR010982">
    <property type="entry name" value="Lambda_DNA-bd_dom_sf"/>
</dbReference>
<protein>
    <submittedName>
        <fullName evidence="1">Uncharacterized protein</fullName>
    </submittedName>
</protein>
<sequence>MSRVSYTHGVKKTLYSAEQKVFLGLLRQIRQNAGLSQQEIADRLEVAQSRISDYERGERQLDLMELRQYCAAAETSLEEFVRRFEVGIRDSTPEA</sequence>
<evidence type="ECO:0000313" key="2">
    <source>
        <dbReference type="Proteomes" id="UP000287394"/>
    </source>
</evidence>
<dbReference type="InterPro" id="IPR001387">
    <property type="entry name" value="Cro/C1-type_HTH"/>
</dbReference>
<reference evidence="1 2" key="1">
    <citation type="journal article" date="2019" name="Int. J. Syst. Evol. Microbiol.">
        <title>Capsulimonas corticalis gen. nov., sp. nov., an aerobic capsulated bacterium, of a novel bacterial order, Capsulimonadales ord. nov., of the class Armatimonadia of the phylum Armatimonadetes.</title>
        <authorList>
            <person name="Li J."/>
            <person name="Kudo C."/>
            <person name="Tonouchi A."/>
        </authorList>
    </citation>
    <scope>NUCLEOTIDE SEQUENCE [LARGE SCALE GENOMIC DNA]</scope>
    <source>
        <strain evidence="1 2">AX-7</strain>
    </source>
</reference>
<dbReference type="KEGG" id="ccot:CCAX7_59650"/>
<evidence type="ECO:0000313" key="1">
    <source>
        <dbReference type="EMBL" id="BDI33914.1"/>
    </source>
</evidence>
<name>A0A402CZP7_9BACT</name>
<dbReference type="SMART" id="SM00530">
    <property type="entry name" value="HTH_XRE"/>
    <property type="match status" value="1"/>
</dbReference>
<accession>A0A402CZP7</accession>
<dbReference type="PROSITE" id="PS50943">
    <property type="entry name" value="HTH_CROC1"/>
    <property type="match status" value="1"/>
</dbReference>
<dbReference type="GO" id="GO:0003677">
    <property type="term" value="F:DNA binding"/>
    <property type="evidence" value="ECO:0007669"/>
    <property type="project" value="InterPro"/>
</dbReference>
<dbReference type="CDD" id="cd00093">
    <property type="entry name" value="HTH_XRE"/>
    <property type="match status" value="1"/>
</dbReference>
<proteinExistence type="predicted"/>
<organism evidence="1 2">
    <name type="scientific">Capsulimonas corticalis</name>
    <dbReference type="NCBI Taxonomy" id="2219043"/>
    <lineage>
        <taxon>Bacteria</taxon>
        <taxon>Bacillati</taxon>
        <taxon>Armatimonadota</taxon>
        <taxon>Armatimonadia</taxon>
        <taxon>Capsulimonadales</taxon>
        <taxon>Capsulimonadaceae</taxon>
        <taxon>Capsulimonas</taxon>
    </lineage>
</organism>
<keyword evidence="2" id="KW-1185">Reference proteome</keyword>
<gene>
    <name evidence="1" type="ORF">CCAX7_59650</name>
</gene>
<dbReference type="Gene3D" id="1.10.260.40">
    <property type="entry name" value="lambda repressor-like DNA-binding domains"/>
    <property type="match status" value="1"/>
</dbReference>
<dbReference type="Proteomes" id="UP000287394">
    <property type="component" value="Chromosome"/>
</dbReference>
<dbReference type="AlphaFoldDB" id="A0A402CZP7"/>
<dbReference type="RefSeq" id="WP_218025662.1">
    <property type="nucleotide sequence ID" value="NZ_AP025739.1"/>
</dbReference>
<dbReference type="SUPFAM" id="SSF47413">
    <property type="entry name" value="lambda repressor-like DNA-binding domains"/>
    <property type="match status" value="1"/>
</dbReference>
<dbReference type="EMBL" id="AP025739">
    <property type="protein sequence ID" value="BDI33914.1"/>
    <property type="molecule type" value="Genomic_DNA"/>
</dbReference>